<sequence length="122" mass="13844">MEMSAEKNVTLSKVIIIVKGLKSAIVKFKQVITNPGANALIIHYEKEISERFSTVETNNLMAKCFMLDPRFKSKVFSSDQTINMAKDWLETDVARMISVKRRHNDNTNTNDGNTADCENLMD</sequence>
<protein>
    <submittedName>
        <fullName evidence="2">Uncharacterized protein</fullName>
    </submittedName>
</protein>
<gene>
    <name evidence="2" type="ORF">PSYICH_LOCUS5607</name>
</gene>
<feature type="region of interest" description="Disordered" evidence="1">
    <location>
        <begin position="103"/>
        <end position="122"/>
    </location>
</feature>
<evidence type="ECO:0000256" key="1">
    <source>
        <dbReference type="SAM" id="MobiDB-lite"/>
    </source>
</evidence>
<dbReference type="OrthoDB" id="6782367at2759"/>
<accession>A0A9P0G943</accession>
<organism evidence="2 3">
    <name type="scientific">Psylliodes chrysocephalus</name>
    <dbReference type="NCBI Taxonomy" id="3402493"/>
    <lineage>
        <taxon>Eukaryota</taxon>
        <taxon>Metazoa</taxon>
        <taxon>Ecdysozoa</taxon>
        <taxon>Arthropoda</taxon>
        <taxon>Hexapoda</taxon>
        <taxon>Insecta</taxon>
        <taxon>Pterygota</taxon>
        <taxon>Neoptera</taxon>
        <taxon>Endopterygota</taxon>
        <taxon>Coleoptera</taxon>
        <taxon>Polyphaga</taxon>
        <taxon>Cucujiformia</taxon>
        <taxon>Chrysomeloidea</taxon>
        <taxon>Chrysomelidae</taxon>
        <taxon>Galerucinae</taxon>
        <taxon>Alticini</taxon>
        <taxon>Psylliodes</taxon>
    </lineage>
</organism>
<evidence type="ECO:0000313" key="3">
    <source>
        <dbReference type="Proteomes" id="UP001153636"/>
    </source>
</evidence>
<name>A0A9P0G943_9CUCU</name>
<feature type="compositionally biased region" description="Low complexity" evidence="1">
    <location>
        <begin position="106"/>
        <end position="116"/>
    </location>
</feature>
<evidence type="ECO:0000313" key="2">
    <source>
        <dbReference type="EMBL" id="CAH1104493.1"/>
    </source>
</evidence>
<proteinExistence type="predicted"/>
<reference evidence="2" key="1">
    <citation type="submission" date="2022-01" db="EMBL/GenBank/DDBJ databases">
        <authorList>
            <person name="King R."/>
        </authorList>
    </citation>
    <scope>NUCLEOTIDE SEQUENCE</scope>
</reference>
<dbReference type="AlphaFoldDB" id="A0A9P0G943"/>
<keyword evidence="3" id="KW-1185">Reference proteome</keyword>
<dbReference type="EMBL" id="OV651829">
    <property type="protein sequence ID" value="CAH1104493.1"/>
    <property type="molecule type" value="Genomic_DNA"/>
</dbReference>
<dbReference type="Proteomes" id="UP001153636">
    <property type="component" value="Chromosome 17"/>
</dbReference>